<dbReference type="OrthoDB" id="9782395at2"/>
<dbReference type="GO" id="GO:0043164">
    <property type="term" value="P:Gram-negative-bacterium-type cell wall biogenesis"/>
    <property type="evidence" value="ECO:0007669"/>
    <property type="project" value="TreeGrafter"/>
</dbReference>
<keyword evidence="1" id="KW-0472">Membrane</keyword>
<feature type="transmembrane region" description="Helical" evidence="1">
    <location>
        <begin position="76"/>
        <end position="97"/>
    </location>
</feature>
<dbReference type="GO" id="GO:0005886">
    <property type="term" value="C:plasma membrane"/>
    <property type="evidence" value="ECO:0007669"/>
    <property type="project" value="TreeGrafter"/>
</dbReference>
<evidence type="ECO:0000313" key="4">
    <source>
        <dbReference type="EMBL" id="KRN30630.1"/>
    </source>
</evidence>
<accession>A0A0R2FJL5</accession>
<sequence length="309" mass="34805">MGWLLLVVAGYLFWRDPRQIISGYFGALGILLIAAPVITPWLQNRWLIRIILLLGIIALIRTNAQYFKHERWSHRVKFLLTEIVILTAFLILTWGPFFDSGLWNVLNKLGVILVSYSALGIAAYWLSTGLMLLFPPHGPFDVVVILGAALKPNGQPTITLEKRLQKGIVVAQQNNQAYLIVSGGRDPGQKGTEAEAMQAYLLAHQIPQGQIILENQARSTFQNLQFSEKIIQQRQFQRPVVVTSNFHVLRATMMARKQKLSWRGCGADTPLNRLMTAMIRDDAGIVLLKWPAYVIGAVVWGVLVWLLMQ</sequence>
<feature type="transmembrane region" description="Helical" evidence="1">
    <location>
        <begin position="21"/>
        <end position="40"/>
    </location>
</feature>
<evidence type="ECO:0000313" key="6">
    <source>
        <dbReference type="Proteomes" id="UP000051751"/>
    </source>
</evidence>
<feature type="transmembrane region" description="Helical" evidence="1">
    <location>
        <begin position="46"/>
        <end position="64"/>
    </location>
</feature>
<dbReference type="CDD" id="cd06259">
    <property type="entry name" value="YdcF-like"/>
    <property type="match status" value="1"/>
</dbReference>
<evidence type="ECO:0000259" key="2">
    <source>
        <dbReference type="Pfam" id="PF02698"/>
    </source>
</evidence>
<dbReference type="InterPro" id="IPR014729">
    <property type="entry name" value="Rossmann-like_a/b/a_fold"/>
</dbReference>
<dbReference type="InterPro" id="IPR051599">
    <property type="entry name" value="Cell_Envelope_Assoc"/>
</dbReference>
<proteinExistence type="predicted"/>
<protein>
    <recommendedName>
        <fullName evidence="2">DUF218 domain-containing protein</fullName>
    </recommendedName>
</protein>
<organism evidence="3 6">
    <name type="scientific">Lactobacillus selangorensis</name>
    <dbReference type="NCBI Taxonomy" id="81857"/>
    <lineage>
        <taxon>Bacteria</taxon>
        <taxon>Bacillati</taxon>
        <taxon>Bacillota</taxon>
        <taxon>Bacilli</taxon>
        <taxon>Lactobacillales</taxon>
        <taxon>Lactobacillaceae</taxon>
        <taxon>Lactobacillus</taxon>
    </lineage>
</organism>
<dbReference type="InterPro" id="IPR003848">
    <property type="entry name" value="DUF218"/>
</dbReference>
<keyword evidence="1" id="KW-0812">Transmembrane</keyword>
<reference evidence="5 6" key="1">
    <citation type="journal article" date="2015" name="Genome Announc.">
        <title>Expanding the biotechnology potential of lactobacilli through comparative genomics of 213 strains and associated genera.</title>
        <authorList>
            <person name="Sun Z."/>
            <person name="Harris H.M."/>
            <person name="McCann A."/>
            <person name="Guo C."/>
            <person name="Argimon S."/>
            <person name="Zhang W."/>
            <person name="Yang X."/>
            <person name="Jeffery I.B."/>
            <person name="Cooney J.C."/>
            <person name="Kagawa T.F."/>
            <person name="Liu W."/>
            <person name="Song Y."/>
            <person name="Salvetti E."/>
            <person name="Wrobel A."/>
            <person name="Rasinkangas P."/>
            <person name="Parkhill J."/>
            <person name="Rea M.C."/>
            <person name="O'Sullivan O."/>
            <person name="Ritari J."/>
            <person name="Douillard F.P."/>
            <person name="Paul Ross R."/>
            <person name="Yang R."/>
            <person name="Briner A.E."/>
            <person name="Felis G.E."/>
            <person name="de Vos W.M."/>
            <person name="Barrangou R."/>
            <person name="Klaenhammer T.R."/>
            <person name="Caufield P.W."/>
            <person name="Cui Y."/>
            <person name="Zhang H."/>
            <person name="O'Toole P.W."/>
        </authorList>
    </citation>
    <scope>NUCLEOTIDE SEQUENCE [LARGE SCALE GENOMIC DNA]</scope>
    <source>
        <strain evidence="3 6">ATCC BAA-66</strain>
        <strain evidence="4 5">DSM 13344</strain>
    </source>
</reference>
<keyword evidence="5" id="KW-1185">Reference proteome</keyword>
<feature type="domain" description="DUF218" evidence="2">
    <location>
        <begin position="141"/>
        <end position="260"/>
    </location>
</feature>
<feature type="transmembrane region" description="Helical" evidence="1">
    <location>
        <begin position="109"/>
        <end position="126"/>
    </location>
</feature>
<dbReference type="Gene3D" id="3.40.50.620">
    <property type="entry name" value="HUPs"/>
    <property type="match status" value="1"/>
</dbReference>
<keyword evidence="1" id="KW-1133">Transmembrane helix</keyword>
<dbReference type="RefSeq" id="WP_057770605.1">
    <property type="nucleotide sequence ID" value="NZ_JQAT01000005.1"/>
</dbReference>
<dbReference type="AlphaFoldDB" id="A0A0R2FJL5"/>
<dbReference type="EMBL" id="JQAZ01000006">
    <property type="protein sequence ID" value="KRN30630.1"/>
    <property type="molecule type" value="Genomic_DNA"/>
</dbReference>
<dbReference type="GO" id="GO:0000270">
    <property type="term" value="P:peptidoglycan metabolic process"/>
    <property type="evidence" value="ECO:0007669"/>
    <property type="project" value="TreeGrafter"/>
</dbReference>
<dbReference type="Proteomes" id="UP000051751">
    <property type="component" value="Unassembled WGS sequence"/>
</dbReference>
<gene>
    <name evidence="3" type="ORF">IV38_GL001738</name>
    <name evidence="4" type="ORF">IV40_GL001817</name>
</gene>
<feature type="transmembrane region" description="Helical" evidence="1">
    <location>
        <begin position="283"/>
        <end position="308"/>
    </location>
</feature>
<evidence type="ECO:0000313" key="5">
    <source>
        <dbReference type="Proteomes" id="UP000051645"/>
    </source>
</evidence>
<dbReference type="Pfam" id="PF02698">
    <property type="entry name" value="DUF218"/>
    <property type="match status" value="1"/>
</dbReference>
<dbReference type="PATRIC" id="fig|81857.3.peg.1755"/>
<dbReference type="PANTHER" id="PTHR30336">
    <property type="entry name" value="INNER MEMBRANE PROTEIN, PROBABLE PERMEASE"/>
    <property type="match status" value="1"/>
</dbReference>
<evidence type="ECO:0000256" key="1">
    <source>
        <dbReference type="SAM" id="Phobius"/>
    </source>
</evidence>
<comment type="caution">
    <text evidence="3">The sequence shown here is derived from an EMBL/GenBank/DDBJ whole genome shotgun (WGS) entry which is preliminary data.</text>
</comment>
<evidence type="ECO:0000313" key="3">
    <source>
        <dbReference type="EMBL" id="KRN27899.1"/>
    </source>
</evidence>
<dbReference type="PANTHER" id="PTHR30336:SF4">
    <property type="entry name" value="ENVELOPE BIOGENESIS FACTOR ELYC"/>
    <property type="match status" value="1"/>
</dbReference>
<dbReference type="EMBL" id="JQAT01000005">
    <property type="protein sequence ID" value="KRN27899.1"/>
    <property type="molecule type" value="Genomic_DNA"/>
</dbReference>
<dbReference type="Proteomes" id="UP000051645">
    <property type="component" value="Unassembled WGS sequence"/>
</dbReference>
<name>A0A0R2FJL5_9LACO</name>